<dbReference type="GO" id="GO:0005829">
    <property type="term" value="C:cytosol"/>
    <property type="evidence" value="ECO:0007669"/>
    <property type="project" value="TreeGrafter"/>
</dbReference>
<organism evidence="4 5">
    <name type="scientific">Paenibacillus lautus</name>
    <name type="common">Bacillus lautus</name>
    <dbReference type="NCBI Taxonomy" id="1401"/>
    <lineage>
        <taxon>Bacteria</taxon>
        <taxon>Bacillati</taxon>
        <taxon>Bacillota</taxon>
        <taxon>Bacilli</taxon>
        <taxon>Bacillales</taxon>
        <taxon>Paenibacillaceae</taxon>
        <taxon>Paenibacillus</taxon>
    </lineage>
</organism>
<dbReference type="Proteomes" id="UP000266552">
    <property type="component" value="Chromosome"/>
</dbReference>
<dbReference type="Gene3D" id="3.40.50.1240">
    <property type="entry name" value="Phosphoglycerate mutase-like"/>
    <property type="match status" value="1"/>
</dbReference>
<evidence type="ECO:0000256" key="2">
    <source>
        <dbReference type="PIRSR" id="PIRSR613078-1"/>
    </source>
</evidence>
<evidence type="ECO:0000256" key="1">
    <source>
        <dbReference type="ARBA" id="ARBA00022801"/>
    </source>
</evidence>
<dbReference type="CDD" id="cd07067">
    <property type="entry name" value="HP_PGM_like"/>
    <property type="match status" value="1"/>
</dbReference>
<feature type="active site" description="Proton donor/acceptor" evidence="2">
    <location>
        <position position="83"/>
    </location>
</feature>
<evidence type="ECO:0000256" key="3">
    <source>
        <dbReference type="PIRSR" id="PIRSR613078-2"/>
    </source>
</evidence>
<dbReference type="InterPro" id="IPR029033">
    <property type="entry name" value="His_PPase_superfam"/>
</dbReference>
<dbReference type="RefSeq" id="WP_119847907.1">
    <property type="nucleotide sequence ID" value="NZ_CP032412.1"/>
</dbReference>
<dbReference type="EMBL" id="CP032412">
    <property type="protein sequence ID" value="AYB43995.1"/>
    <property type="molecule type" value="Genomic_DNA"/>
</dbReference>
<dbReference type="GO" id="GO:0043456">
    <property type="term" value="P:regulation of pentose-phosphate shunt"/>
    <property type="evidence" value="ECO:0007669"/>
    <property type="project" value="TreeGrafter"/>
</dbReference>
<proteinExistence type="predicted"/>
<dbReference type="AlphaFoldDB" id="A0A385TSA4"/>
<evidence type="ECO:0000313" key="4">
    <source>
        <dbReference type="EMBL" id="AYB43995.1"/>
    </source>
</evidence>
<sequence length="208" mass="23213">MVEILVVRHGQSEADILNRCEGWADYALTDLGQQQARLLADWIHRVYALDAIFSSTLQRAKQTAAMIAETTNVAVTYDPDLMEQNNGVIAGMLREEALIKYPLPLGGRKRHAAIEGGESEVQLRARAEQFMSKLFTTLDNEPELKSVCVVSHGGMISMLFRSFLNLPYHSDIHIPTGDTGLHLWKYDPASGRKVIAATNLQEHLNVEQ</sequence>
<dbReference type="PANTHER" id="PTHR46517:SF1">
    <property type="entry name" value="FRUCTOSE-2,6-BISPHOSPHATASE TIGAR"/>
    <property type="match status" value="1"/>
</dbReference>
<dbReference type="InterPro" id="IPR013078">
    <property type="entry name" value="His_Pase_superF_clade-1"/>
</dbReference>
<dbReference type="KEGG" id="plw:D5F53_12110"/>
<reference evidence="4 5" key="1">
    <citation type="submission" date="2018-09" db="EMBL/GenBank/DDBJ databases">
        <title>Genome Sequence of Paenibacillus lautus Strain E7593-69, Azo Dye-Degrading Bacteria, Isolated from Commercial Tattoo Inks.</title>
        <authorList>
            <person name="Nho S.W."/>
            <person name="Kim S.-J."/>
            <person name="Kweon O."/>
            <person name="Cerniglia C.E."/>
        </authorList>
    </citation>
    <scope>NUCLEOTIDE SEQUENCE [LARGE SCALE GENOMIC DNA]</scope>
    <source>
        <strain evidence="4 5">E7593-69</strain>
    </source>
</reference>
<feature type="active site" description="Tele-phosphohistidine intermediate" evidence="2">
    <location>
        <position position="9"/>
    </location>
</feature>
<keyword evidence="1" id="KW-0378">Hydrolase</keyword>
<dbReference type="Pfam" id="PF00300">
    <property type="entry name" value="His_Phos_1"/>
    <property type="match status" value="1"/>
</dbReference>
<name>A0A385TSA4_PAELA</name>
<dbReference type="GO" id="GO:0004331">
    <property type="term" value="F:fructose-2,6-bisphosphate 2-phosphatase activity"/>
    <property type="evidence" value="ECO:0007669"/>
    <property type="project" value="TreeGrafter"/>
</dbReference>
<protein>
    <submittedName>
        <fullName evidence="4">Histidine phosphatase family protein</fullName>
    </submittedName>
</protein>
<keyword evidence="5" id="KW-1185">Reference proteome</keyword>
<dbReference type="GO" id="GO:0045820">
    <property type="term" value="P:negative regulation of glycolytic process"/>
    <property type="evidence" value="ECO:0007669"/>
    <property type="project" value="TreeGrafter"/>
</dbReference>
<dbReference type="SUPFAM" id="SSF53254">
    <property type="entry name" value="Phosphoglycerate mutase-like"/>
    <property type="match status" value="1"/>
</dbReference>
<feature type="binding site" evidence="3">
    <location>
        <position position="59"/>
    </location>
    <ligand>
        <name>substrate</name>
    </ligand>
</feature>
<accession>A0A385TSA4</accession>
<dbReference type="InterPro" id="IPR051695">
    <property type="entry name" value="Phosphoglycerate_Mutase"/>
</dbReference>
<gene>
    <name evidence="4" type="ORF">D5F53_12110</name>
</gene>
<evidence type="ECO:0000313" key="5">
    <source>
        <dbReference type="Proteomes" id="UP000266552"/>
    </source>
</evidence>
<dbReference type="SMART" id="SM00855">
    <property type="entry name" value="PGAM"/>
    <property type="match status" value="1"/>
</dbReference>
<dbReference type="PANTHER" id="PTHR46517">
    <property type="entry name" value="FRUCTOSE-2,6-BISPHOSPHATASE TIGAR"/>
    <property type="match status" value="1"/>
</dbReference>